<accession>A0ACA8ZRG3</accession>
<gene>
    <name evidence="1" type="ORF">AZO1586R_1303</name>
</gene>
<dbReference type="Proteomes" id="UP000635628">
    <property type="component" value="Unassembled WGS sequence"/>
</dbReference>
<organism evidence="1 2">
    <name type="scientific">Bathymodiolus azoricus thioautotrophic gill symbiont</name>
    <dbReference type="NCBI Taxonomy" id="235205"/>
    <lineage>
        <taxon>Bacteria</taxon>
        <taxon>Pseudomonadati</taxon>
        <taxon>Pseudomonadota</taxon>
        <taxon>Gammaproteobacteria</taxon>
        <taxon>sulfur-oxidizing symbionts</taxon>
    </lineage>
</organism>
<protein>
    <submittedName>
        <fullName evidence="1">Uncharacterized protein</fullName>
    </submittedName>
</protein>
<evidence type="ECO:0000313" key="1">
    <source>
        <dbReference type="EMBL" id="CAB5501634.1"/>
    </source>
</evidence>
<evidence type="ECO:0000313" key="2">
    <source>
        <dbReference type="Proteomes" id="UP000635628"/>
    </source>
</evidence>
<keyword evidence="2" id="KW-1185">Reference proteome</keyword>
<comment type="caution">
    <text evidence="1">The sequence shown here is derived from an EMBL/GenBank/DDBJ whole genome shotgun (WGS) entry which is preliminary data.</text>
</comment>
<reference evidence="1" key="1">
    <citation type="submission" date="2020-05" db="EMBL/GenBank/DDBJ databases">
        <authorList>
            <person name="Petersen J."/>
            <person name="Sayavedra L."/>
        </authorList>
    </citation>
    <scope>NUCLEOTIDE SEQUENCE</scope>
    <source>
        <strain evidence="1">B azoricus SOX Menez Gwen</strain>
    </source>
</reference>
<name>A0ACA8ZRG3_9GAMM</name>
<proteinExistence type="predicted"/>
<sequence>TNNTNNTNNTNKKKKRITTPAFNIQIDIGDGEHATFFGGSTNVDIKVGNGAHHTLMYGDNNILISIGHAGDTNRFIEIGGYRALEGVQILIGTKNVVVNHGVRNDFIIATDPSFPMIPFVNPFDGSANVLGSLQDMADMSNAEQNALWSWKKTKKFAKDMSSLDKNSDTDYKKILNRGGQNEVSDTGLKYDIEATLNKQANNFMQRKSKRQEANQSFKEKLSNFSLNLTIGGQGSDILIGNGNFSFMFGDTVSSVLDTTVASLFGIMQQGYTSDGQPKTTFTYTPGNVKTKLINGILSKMAEKAEDTTFGDILGYQYINSGEFYKTETSTPDLSMSDMLKELLGTVSDTFDNSIQAISEPARIINALESGVESTKDMGENTLEALGIKDKDDDDDDDDNDDNDSENSNNVTGDNEENSDGTEKSNEAFGFSGLKLPSLFDFYAPNLFETLGNLPELAETLASSIAIDSANMKDKVVEFFSDIGYMTNDGDLFFNIGAQNFAWGGDGKDLFALMGTNNNVWGGKGDDVAYVIGEGNTISGNEGDDNAVFVGQNHMFIGGEGDDIGVASGRYNVLFGGTGEDQLWAFGEGAYIAGNEGNDYLVSTGNYGKIYGHSGDDIGVVIGAYNVMSLGEGDDHGKVFGNKNTVYLGEGNDELEVASHDSLIFAESGNDSLYMHKNSSNNNIDAGKGDDLLYLGGTNNIVTGGEGADVFMIGNDNLSSELIVDSEDYIAFDLDSYQDVMYYRHNDNDLLIKHRSFAEADESDIDYQEDNADVGISKQYRGQDGTVLIKDYFADNSSTDGAKICVNIDAENNRYHYLDKVQVSKLVEYMSSFDSFADTEGVSGYAQEVNQLWSASKVGYNMPEVMKNLI</sequence>
<feature type="non-terminal residue" evidence="1">
    <location>
        <position position="1"/>
    </location>
</feature>
<dbReference type="EMBL" id="CAESAP020000195">
    <property type="protein sequence ID" value="CAB5501634.1"/>
    <property type="molecule type" value="Genomic_DNA"/>
</dbReference>